<proteinExistence type="predicted"/>
<dbReference type="AlphaFoldDB" id="A0A1Q3BHY8"/>
<organism evidence="1 2">
    <name type="scientific">Cephalotus follicularis</name>
    <name type="common">Albany pitcher plant</name>
    <dbReference type="NCBI Taxonomy" id="3775"/>
    <lineage>
        <taxon>Eukaryota</taxon>
        <taxon>Viridiplantae</taxon>
        <taxon>Streptophyta</taxon>
        <taxon>Embryophyta</taxon>
        <taxon>Tracheophyta</taxon>
        <taxon>Spermatophyta</taxon>
        <taxon>Magnoliopsida</taxon>
        <taxon>eudicotyledons</taxon>
        <taxon>Gunneridae</taxon>
        <taxon>Pentapetalae</taxon>
        <taxon>rosids</taxon>
        <taxon>fabids</taxon>
        <taxon>Oxalidales</taxon>
        <taxon>Cephalotaceae</taxon>
        <taxon>Cephalotus</taxon>
    </lineage>
</organism>
<dbReference type="EMBL" id="BDDD01000576">
    <property type="protein sequence ID" value="GAV67637.1"/>
    <property type="molecule type" value="Genomic_DNA"/>
</dbReference>
<sequence length="107" mass="11537">MAISSTFFSIFLCTKTTLFLKPSPTSSLRLLTTASATTPAHVCIVRAVTPATTSNPITTGNGEPCGIMKPRRVSLEMKAAVGVPEIARTHAFFLSLFFFNMFLCCSI</sequence>
<accession>A0A1Q3BHY8</accession>
<evidence type="ECO:0000313" key="2">
    <source>
        <dbReference type="Proteomes" id="UP000187406"/>
    </source>
</evidence>
<dbReference type="InParanoid" id="A0A1Q3BHY8"/>
<gene>
    <name evidence="1" type="ORF">CFOL_v3_11142</name>
</gene>
<dbReference type="Proteomes" id="UP000187406">
    <property type="component" value="Unassembled WGS sequence"/>
</dbReference>
<dbReference type="STRING" id="3775.A0A1Q3BHY8"/>
<evidence type="ECO:0000313" key="1">
    <source>
        <dbReference type="EMBL" id="GAV67637.1"/>
    </source>
</evidence>
<keyword evidence="2" id="KW-1185">Reference proteome</keyword>
<reference evidence="2" key="1">
    <citation type="submission" date="2016-04" db="EMBL/GenBank/DDBJ databases">
        <title>Cephalotus genome sequencing.</title>
        <authorList>
            <person name="Fukushima K."/>
            <person name="Hasebe M."/>
            <person name="Fang X."/>
        </authorList>
    </citation>
    <scope>NUCLEOTIDE SEQUENCE [LARGE SCALE GENOMIC DNA]</scope>
    <source>
        <strain evidence="2">cv. St1</strain>
    </source>
</reference>
<comment type="caution">
    <text evidence="1">The sequence shown here is derived from an EMBL/GenBank/DDBJ whole genome shotgun (WGS) entry which is preliminary data.</text>
</comment>
<name>A0A1Q3BHY8_CEPFO</name>
<protein>
    <submittedName>
        <fullName evidence="1">Uncharacterized protein</fullName>
    </submittedName>
</protein>